<organism evidence="2 3">
    <name type="scientific">Hirsutella rhossiliensis</name>
    <dbReference type="NCBI Taxonomy" id="111463"/>
    <lineage>
        <taxon>Eukaryota</taxon>
        <taxon>Fungi</taxon>
        <taxon>Dikarya</taxon>
        <taxon>Ascomycota</taxon>
        <taxon>Pezizomycotina</taxon>
        <taxon>Sordariomycetes</taxon>
        <taxon>Hypocreomycetidae</taxon>
        <taxon>Hypocreales</taxon>
        <taxon>Ophiocordycipitaceae</taxon>
        <taxon>Hirsutella</taxon>
    </lineage>
</organism>
<feature type="compositionally biased region" description="Polar residues" evidence="1">
    <location>
        <begin position="13"/>
        <end position="23"/>
    </location>
</feature>
<keyword evidence="3" id="KW-1185">Reference proteome</keyword>
<name>A0A9P8SGI6_9HYPO</name>
<sequence>MPRERSLSHRGSPRNQDLESQASYRRRCLTPFTTLARSPHDEILRVLRDMDRQRAEDRTAAVKLNPDLLQNAAAHSITETT</sequence>
<accession>A0A9P8SGI6</accession>
<reference evidence="2" key="1">
    <citation type="submission" date="2021-09" db="EMBL/GenBank/DDBJ databases">
        <title>A high-quality genome of the endoparasitic fungus Hirsutella rhossiliensis with a comparison of Hirsutella genomes reveals transposable elements contributing to genome size variation.</title>
        <authorList>
            <person name="Lin R."/>
            <person name="Jiao Y."/>
            <person name="Sun X."/>
            <person name="Ling J."/>
            <person name="Xie B."/>
            <person name="Cheng X."/>
        </authorList>
    </citation>
    <scope>NUCLEOTIDE SEQUENCE</scope>
    <source>
        <strain evidence="2">HR02</strain>
    </source>
</reference>
<feature type="region of interest" description="Disordered" evidence="1">
    <location>
        <begin position="1"/>
        <end position="25"/>
    </location>
</feature>
<dbReference type="GeneID" id="68356366"/>
<dbReference type="AlphaFoldDB" id="A0A9P8SGI6"/>
<protein>
    <submittedName>
        <fullName evidence="2">Uncharacterized protein</fullName>
    </submittedName>
</protein>
<proteinExistence type="predicted"/>
<dbReference type="EMBL" id="JAIZPD010000008">
    <property type="protein sequence ID" value="KAH0961159.1"/>
    <property type="molecule type" value="Genomic_DNA"/>
</dbReference>
<dbReference type="Proteomes" id="UP000824596">
    <property type="component" value="Unassembled WGS sequence"/>
</dbReference>
<evidence type="ECO:0000313" key="2">
    <source>
        <dbReference type="EMBL" id="KAH0961159.1"/>
    </source>
</evidence>
<evidence type="ECO:0000313" key="3">
    <source>
        <dbReference type="Proteomes" id="UP000824596"/>
    </source>
</evidence>
<evidence type="ECO:0000256" key="1">
    <source>
        <dbReference type="SAM" id="MobiDB-lite"/>
    </source>
</evidence>
<gene>
    <name evidence="2" type="ORF">HRG_07237</name>
</gene>
<comment type="caution">
    <text evidence="2">The sequence shown here is derived from an EMBL/GenBank/DDBJ whole genome shotgun (WGS) entry which is preliminary data.</text>
</comment>
<dbReference type="RefSeq" id="XP_044718672.1">
    <property type="nucleotide sequence ID" value="XM_044865708.1"/>
</dbReference>